<dbReference type="InterPro" id="IPR012902">
    <property type="entry name" value="N_methyl_site"/>
</dbReference>
<sequence length="146" mass="16136">MPKLKKNSGFSLIEILISLLFIGALVTILLTTTGSLFTRRQSDLQSVAAKIATKEIERLRGLDFDPLINQGDWSLPNCDTTFYATELQSLRAGKVCRDLSDYNSLPNDPVIGTTQIVQVAITVYWENDNGVEKSLPMDTLISENGL</sequence>
<proteinExistence type="predicted"/>
<organism evidence="2 3">
    <name type="scientific">Candidatus Curtissbacteria bacterium RIFCSPHIGHO2_02_FULL_40_16b</name>
    <dbReference type="NCBI Taxonomy" id="1797714"/>
    <lineage>
        <taxon>Bacteria</taxon>
        <taxon>Candidatus Curtissiibacteriota</taxon>
    </lineage>
</organism>
<keyword evidence="1" id="KW-1133">Transmembrane helix</keyword>
<dbReference type="AlphaFoldDB" id="A0A1F5G6J3"/>
<dbReference type="EMBL" id="MFBD01000047">
    <property type="protein sequence ID" value="OGD87471.1"/>
    <property type="molecule type" value="Genomic_DNA"/>
</dbReference>
<dbReference type="PROSITE" id="PS00409">
    <property type="entry name" value="PROKAR_NTER_METHYL"/>
    <property type="match status" value="1"/>
</dbReference>
<protein>
    <recommendedName>
        <fullName evidence="4">Type II secretion system protein GspI C-terminal domain-containing protein</fullName>
    </recommendedName>
</protein>
<dbReference type="STRING" id="1797714.A3D04_04080"/>
<evidence type="ECO:0000313" key="3">
    <source>
        <dbReference type="Proteomes" id="UP000177369"/>
    </source>
</evidence>
<feature type="transmembrane region" description="Helical" evidence="1">
    <location>
        <begin position="12"/>
        <end position="37"/>
    </location>
</feature>
<gene>
    <name evidence="2" type="ORF">A3D04_04080</name>
</gene>
<evidence type="ECO:0008006" key="4">
    <source>
        <dbReference type="Google" id="ProtNLM"/>
    </source>
</evidence>
<name>A0A1F5G6J3_9BACT</name>
<comment type="caution">
    <text evidence="2">The sequence shown here is derived from an EMBL/GenBank/DDBJ whole genome shotgun (WGS) entry which is preliminary data.</text>
</comment>
<accession>A0A1F5G6J3</accession>
<dbReference type="Proteomes" id="UP000177369">
    <property type="component" value="Unassembled WGS sequence"/>
</dbReference>
<keyword evidence="1" id="KW-0472">Membrane</keyword>
<keyword evidence="1" id="KW-0812">Transmembrane</keyword>
<evidence type="ECO:0000313" key="2">
    <source>
        <dbReference type="EMBL" id="OGD87471.1"/>
    </source>
</evidence>
<reference evidence="2 3" key="1">
    <citation type="journal article" date="2016" name="Nat. Commun.">
        <title>Thousands of microbial genomes shed light on interconnected biogeochemical processes in an aquifer system.</title>
        <authorList>
            <person name="Anantharaman K."/>
            <person name="Brown C.T."/>
            <person name="Hug L.A."/>
            <person name="Sharon I."/>
            <person name="Castelle C.J."/>
            <person name="Probst A.J."/>
            <person name="Thomas B.C."/>
            <person name="Singh A."/>
            <person name="Wilkins M.J."/>
            <person name="Karaoz U."/>
            <person name="Brodie E.L."/>
            <person name="Williams K.H."/>
            <person name="Hubbard S.S."/>
            <person name="Banfield J.F."/>
        </authorList>
    </citation>
    <scope>NUCLEOTIDE SEQUENCE [LARGE SCALE GENOMIC DNA]</scope>
</reference>
<evidence type="ECO:0000256" key="1">
    <source>
        <dbReference type="SAM" id="Phobius"/>
    </source>
</evidence>